<organism evidence="1 2">
    <name type="scientific">Algoriphagus ratkowskyi</name>
    <dbReference type="NCBI Taxonomy" id="57028"/>
    <lineage>
        <taxon>Bacteria</taxon>
        <taxon>Pseudomonadati</taxon>
        <taxon>Bacteroidota</taxon>
        <taxon>Cytophagia</taxon>
        <taxon>Cytophagales</taxon>
        <taxon>Cyclobacteriaceae</taxon>
        <taxon>Algoriphagus</taxon>
    </lineage>
</organism>
<dbReference type="EMBL" id="QKZU01000010">
    <property type="protein sequence ID" value="PZX54518.1"/>
    <property type="molecule type" value="Genomic_DNA"/>
</dbReference>
<dbReference type="RefSeq" id="WP_244912272.1">
    <property type="nucleotide sequence ID" value="NZ_QKZU01000010.1"/>
</dbReference>
<protein>
    <submittedName>
        <fullName evidence="1">DNA-damage-inducible protein D</fullName>
    </submittedName>
</protein>
<proteinExistence type="predicted"/>
<dbReference type="AlphaFoldDB" id="A0A2W7R118"/>
<name>A0A2W7R118_9BACT</name>
<evidence type="ECO:0000313" key="1">
    <source>
        <dbReference type="EMBL" id="PZX54518.1"/>
    </source>
</evidence>
<comment type="caution">
    <text evidence="1">The sequence shown here is derived from an EMBL/GenBank/DDBJ whole genome shotgun (WGS) entry which is preliminary data.</text>
</comment>
<dbReference type="Proteomes" id="UP000249115">
    <property type="component" value="Unassembled WGS sequence"/>
</dbReference>
<reference evidence="1 2" key="1">
    <citation type="submission" date="2018-06" db="EMBL/GenBank/DDBJ databases">
        <title>Genomic Encyclopedia of Archaeal and Bacterial Type Strains, Phase II (KMG-II): from individual species to whole genera.</title>
        <authorList>
            <person name="Goeker M."/>
        </authorList>
    </citation>
    <scope>NUCLEOTIDE SEQUENCE [LARGE SCALE GENOMIC DNA]</scope>
    <source>
        <strain evidence="1 2">DSM 22686</strain>
    </source>
</reference>
<sequence length="75" mass="8740">MIISTIIRFLPTIFQYYAQSKIEKEHIDNNTAVRDMLTKRGIVPENLLPAEDVKKLQRKLDGDEKKVLKATKKKK</sequence>
<accession>A0A2W7R118</accession>
<gene>
    <name evidence="1" type="ORF">LV84_02671</name>
</gene>
<evidence type="ECO:0000313" key="2">
    <source>
        <dbReference type="Proteomes" id="UP000249115"/>
    </source>
</evidence>